<dbReference type="Gene3D" id="3.10.28.20">
    <property type="entry name" value="Acetamidase/Formamidase-like domains"/>
    <property type="match status" value="1"/>
</dbReference>
<accession>A0A2T3MZA4</accession>
<keyword evidence="1" id="KW-0732">Signal</keyword>
<reference evidence="2 3" key="1">
    <citation type="submission" date="2018-03" db="EMBL/GenBank/DDBJ databases">
        <title>Whole genome sequencing of Histamine producing bacteria.</title>
        <authorList>
            <person name="Butler K."/>
        </authorList>
    </citation>
    <scope>NUCLEOTIDE SEQUENCE [LARGE SCALE GENOMIC DNA]</scope>
    <source>
        <strain evidence="2 3">DSM 19138</strain>
    </source>
</reference>
<name>A0A2T3MZA4_9GAMM</name>
<organism evidence="2 3">
    <name type="scientific">Photobacterium rosenbergii</name>
    <dbReference type="NCBI Taxonomy" id="294936"/>
    <lineage>
        <taxon>Bacteria</taxon>
        <taxon>Pseudomonadati</taxon>
        <taxon>Pseudomonadota</taxon>
        <taxon>Gammaproteobacteria</taxon>
        <taxon>Vibrionales</taxon>
        <taxon>Vibrionaceae</taxon>
        <taxon>Photobacterium</taxon>
    </lineage>
</organism>
<dbReference type="EMBL" id="PYMB01000035">
    <property type="protein sequence ID" value="PSW05303.1"/>
    <property type="molecule type" value="Genomic_DNA"/>
</dbReference>
<evidence type="ECO:0000313" key="2">
    <source>
        <dbReference type="EMBL" id="PSW05303.1"/>
    </source>
</evidence>
<comment type="caution">
    <text evidence="2">The sequence shown here is derived from an EMBL/GenBank/DDBJ whole genome shotgun (WGS) entry which is preliminary data.</text>
</comment>
<dbReference type="AlphaFoldDB" id="A0A2T3MZA4"/>
<dbReference type="Proteomes" id="UP000241346">
    <property type="component" value="Unassembled WGS sequence"/>
</dbReference>
<feature type="signal peptide" evidence="1">
    <location>
        <begin position="1"/>
        <end position="17"/>
    </location>
</feature>
<protein>
    <recommendedName>
        <fullName evidence="4">LPP20 lipoprotein</fullName>
    </recommendedName>
</protein>
<proteinExistence type="predicted"/>
<feature type="chain" id="PRO_5015437381" description="LPP20 lipoprotein" evidence="1">
    <location>
        <begin position="18"/>
        <end position="313"/>
    </location>
</feature>
<sequence>MRALLMGLAFISQVALAALELPVDTESEIFGLGIAATEAEAERAALSSVALKLSANIQVEQKENLKSVDGQISSSFEELVNISSGKLVFPAYRVIAHSEGLDGNKQVVISLGKQQLLDFYDHYLLMEYQQLSTTLVGLNNFKPIDAIPFLLDTHHKLVANERILTVIAGLTPDGVSPLLQKQHISLYQQTQALLHRGGWQVVSDSRSHALAEMLSQSISENKLLVQSETNYQFVLSTREQSAKKANQFRTKWNIQIELRQQGQLESIKSWKIALISEPEITHEATVDSLAVQLAEKLGSNILFTLLGNVENEN</sequence>
<gene>
    <name evidence="2" type="ORF">C9J01_27510</name>
</gene>
<evidence type="ECO:0000313" key="3">
    <source>
        <dbReference type="Proteomes" id="UP000241346"/>
    </source>
</evidence>
<dbReference type="RefSeq" id="WP_107301255.1">
    <property type="nucleotide sequence ID" value="NZ_PYMB01000035.1"/>
</dbReference>
<evidence type="ECO:0008006" key="4">
    <source>
        <dbReference type="Google" id="ProtNLM"/>
    </source>
</evidence>
<evidence type="ECO:0000256" key="1">
    <source>
        <dbReference type="SAM" id="SignalP"/>
    </source>
</evidence>